<proteinExistence type="predicted"/>
<organism evidence="1">
    <name type="scientific">viral metagenome</name>
    <dbReference type="NCBI Taxonomy" id="1070528"/>
    <lineage>
        <taxon>unclassified sequences</taxon>
        <taxon>metagenomes</taxon>
        <taxon>organismal metagenomes</taxon>
    </lineage>
</organism>
<evidence type="ECO:0000313" key="1">
    <source>
        <dbReference type="EMBL" id="QHU03124.1"/>
    </source>
</evidence>
<dbReference type="AlphaFoldDB" id="A0A6C0JHI9"/>
<accession>A0A6C0JHI9</accession>
<protein>
    <submittedName>
        <fullName evidence="1">Uncharacterized protein</fullName>
    </submittedName>
</protein>
<name>A0A6C0JHI9_9ZZZZ</name>
<dbReference type="EMBL" id="MN740369">
    <property type="protein sequence ID" value="QHU03124.1"/>
    <property type="molecule type" value="Genomic_DNA"/>
</dbReference>
<sequence length="111" mass="13384">MTSYEEVKNLYESNNKLELFEKKVKESCNVIMRQTDYDYDTSHEKLKLHNLSATSVIKEYMGIPEKKLHDKTTNQKMFGEFRKFLDDASKNYYEQREIREKMQSRIDANKK</sequence>
<reference evidence="1" key="1">
    <citation type="journal article" date="2020" name="Nature">
        <title>Giant virus diversity and host interactions through global metagenomics.</title>
        <authorList>
            <person name="Schulz F."/>
            <person name="Roux S."/>
            <person name="Paez-Espino D."/>
            <person name="Jungbluth S."/>
            <person name="Walsh D.A."/>
            <person name="Denef V.J."/>
            <person name="McMahon K.D."/>
            <person name="Konstantinidis K.T."/>
            <person name="Eloe-Fadrosh E.A."/>
            <person name="Kyrpides N.C."/>
            <person name="Woyke T."/>
        </authorList>
    </citation>
    <scope>NUCLEOTIDE SEQUENCE</scope>
    <source>
        <strain evidence="1">GVMAG-M-3300025890-48</strain>
    </source>
</reference>